<keyword evidence="10" id="KW-0511">Multifunctional enzyme</keyword>
<dbReference type="SUPFAM" id="SSF55048">
    <property type="entry name" value="Probable ACP-binding domain of malonyl-CoA ACP transacylase"/>
    <property type="match status" value="1"/>
</dbReference>
<evidence type="ECO:0000256" key="1">
    <source>
        <dbReference type="ARBA" id="ARBA00001937"/>
    </source>
</evidence>
<dbReference type="PROSITE" id="PS50075">
    <property type="entry name" value="CARRIER"/>
    <property type="match status" value="1"/>
</dbReference>
<sequence>MKTNGLEIAIIGMAGRFPGAKNLDEFWYNLQQGIESIHVFSDEELRKSGVDEALISHPQYIKAGGFLDGIDLFDAAFFGFNPREAEIIDPQHRLFLECAWEALENAGYDSENTSGTVGVYAGTAMNGYLFNLYTNATIRNSVNPYQLFLASDKDFLTTRVSYKLNLEGPSVDIQTACSTSLVAVHIACQSLLSGECDIALAGGVAVSRNEGYLYQEGGIYSPDGHCRAFDAKAQGTVGGNGVGIVVLKRLEDALADGDTIQAVIKGSAINNDGSLKVSYTAPRIDSQAKVIRTALGMAEVEPETISYIEAHGTGTALGDPIEIAALSQVFRKSTQKTELCAIGSVKTNIGHLDAAAGIASLIKTVLAIKHQQIPPSLHFSEANPQINFKNSPFYVNHSLTKWHKNVMRAGVSSFGIGGTNAHVILEEAPKLETEKLQDKYQLLVLSAKTPTALETATTNLVEHFKKHPDLNLADVAYTLSLGRRAFEHRRIIVGQNLEEIRDALETRNPERVFTQISSPRSVVFMFSGQGSQYLNMGRELYQHEPIFRTTVDDCCEKLKPFLEQDLRDIIYSDLDTLQKTCYAQSALFVIEYALAQLWMSWGIYPEAMIGHSIGEYVAACLSNVFSLDDALELVALRGKLMQQQPVGEMLSVALSEAEIQPWLNDEISLAAINSPSVCVVSGNQKAIATLFDSLTKKEISCHRLHTSHAFHSPMMEPVLKPFIEKIKQIQLNSPKIPIISNVTGTWLTGTEATNPEYWGKHLLSTVRFADGIVELTQEPQRIFLEIGPGNTLGILSKQPIFSSLRHPKQESSDIAFILHTLGKLWGNGVKVNWKNFYTNEHPYRIPLPTYPFERQRYWIEPQNEPISPDLTNWCYIPSWERDLLPEAVEKEKIQKACWLIFLDSLGVGAKIARQLTLLGQDVITVAIGESFTELDYRAFAIHPNQKEDYFALLEDLSWREFKPNYILHGWGMTEEQTSFTQFQKQGFYSLLFLMQGLEKYKMTTSLQITVLTNHLHDVIGGETLHPEKATLLGLCKVIPQEYPQITCRNIDIISDLEKIDERILTELLTPTDDTVIAYRFNHRWHQTFKPISLNKTVTLKENGVYLIIGDLNNGLGHVWAKYLPKTAKLILIGHSPLTQLEEHLFIPADITNETELRNALEQGEATFGQIQGVFYSTPMSNSDGTSPLQLLNISQCEYNFKTKADGLLVLAKILQNKEIDFCCLQSSLSSIIGGLGLGAYAAANCFIDAFAIEQGWISINWDAVQFDHNIDLNQGFGASLAQFALTPSEVWQMTQQILAIGSANQVIISKGDLQSRFLPTQPKLEDNQQHSRPNLSNDYIAPRNEIEQTIAEIWQEILGLETVGIHDSFFDLGGHSLLAIQVLSRLRENFQVELSMSDLLFDTPTVAGLAEVIAVKQPKTEELQEIAALLAEVQGLSSDEIQQLIDNH</sequence>
<dbReference type="FunFam" id="3.40.47.10:FF:000042">
    <property type="entry name" value="Polyketide synthase Pks13"/>
    <property type="match status" value="1"/>
</dbReference>
<dbReference type="InterPro" id="IPR014043">
    <property type="entry name" value="Acyl_transferase_dom"/>
</dbReference>
<evidence type="ECO:0000256" key="3">
    <source>
        <dbReference type="ARBA" id="ARBA00022450"/>
    </source>
</evidence>
<evidence type="ECO:0000256" key="8">
    <source>
        <dbReference type="ARBA" id="ARBA00023002"/>
    </source>
</evidence>
<dbReference type="InterPro" id="IPR013968">
    <property type="entry name" value="PKS_KR"/>
</dbReference>
<dbReference type="InterPro" id="IPR018201">
    <property type="entry name" value="Ketoacyl_synth_AS"/>
</dbReference>
<dbReference type="SUPFAM" id="SSF47336">
    <property type="entry name" value="ACP-like"/>
    <property type="match status" value="1"/>
</dbReference>
<dbReference type="InterPro" id="IPR036291">
    <property type="entry name" value="NAD(P)-bd_dom_sf"/>
</dbReference>
<dbReference type="PROSITE" id="PS52004">
    <property type="entry name" value="KS3_2"/>
    <property type="match status" value="1"/>
</dbReference>
<evidence type="ECO:0000259" key="22">
    <source>
        <dbReference type="PROSITE" id="PS52004"/>
    </source>
</evidence>
<comment type="catalytic activity">
    <reaction evidence="14">
        <text>icosanoyl-[(phenol)carboxyphthiodiolenone synthase] + 2 (S)-methylmalonyl-CoA + 3 malonyl-CoA + 5 NADPH + 10 H(+) = C32-carboxyphthiodiolenone-[(phenol)carboxyphthiodiolenone synthase] + 5 CO2 + 5 NADP(+) + 5 CoA + 2 H2O</text>
        <dbReference type="Rhea" id="RHEA:57748"/>
        <dbReference type="Rhea" id="RHEA-COMP:14985"/>
        <dbReference type="Rhea" id="RHEA-COMP:14986"/>
        <dbReference type="ChEBI" id="CHEBI:15377"/>
        <dbReference type="ChEBI" id="CHEBI:15378"/>
        <dbReference type="ChEBI" id="CHEBI:16526"/>
        <dbReference type="ChEBI" id="CHEBI:57287"/>
        <dbReference type="ChEBI" id="CHEBI:57327"/>
        <dbReference type="ChEBI" id="CHEBI:57384"/>
        <dbReference type="ChEBI" id="CHEBI:57783"/>
        <dbReference type="ChEBI" id="CHEBI:58349"/>
        <dbReference type="ChEBI" id="CHEBI:87848"/>
        <dbReference type="ChEBI" id="CHEBI:142236"/>
        <dbReference type="EC" id="2.3.1.292"/>
    </reaction>
</comment>
<dbReference type="GO" id="GO:0034081">
    <property type="term" value="C:polyketide synthase complex"/>
    <property type="evidence" value="ECO:0007669"/>
    <property type="project" value="UniProtKB-ARBA"/>
</dbReference>
<keyword evidence="9" id="KW-0443">Lipid metabolism</keyword>
<reference evidence="23 24" key="2">
    <citation type="submission" date="2018-03" db="EMBL/GenBank/DDBJ databases">
        <authorList>
            <person name="Keele B.F."/>
        </authorList>
    </citation>
    <scope>NUCLEOTIDE SEQUENCE [LARGE SCALE GENOMIC DNA]</scope>
    <source>
        <strain evidence="23 24">CCALA 016</strain>
    </source>
</reference>
<gene>
    <name evidence="23" type="ORF">C7H19_10630</name>
</gene>
<dbReference type="Pfam" id="PF00550">
    <property type="entry name" value="PP-binding"/>
    <property type="match status" value="1"/>
</dbReference>
<evidence type="ECO:0000256" key="9">
    <source>
        <dbReference type="ARBA" id="ARBA00023098"/>
    </source>
</evidence>
<evidence type="ECO:0000256" key="19">
    <source>
        <dbReference type="ARBA" id="ARBA00078169"/>
    </source>
</evidence>
<dbReference type="GO" id="GO:0016491">
    <property type="term" value="F:oxidoreductase activity"/>
    <property type="evidence" value="ECO:0007669"/>
    <property type="project" value="UniProtKB-KW"/>
</dbReference>
<dbReference type="InterPro" id="IPR009081">
    <property type="entry name" value="PP-bd_ACP"/>
</dbReference>
<dbReference type="Gene3D" id="3.30.70.3290">
    <property type="match status" value="1"/>
</dbReference>
<dbReference type="PANTHER" id="PTHR43775">
    <property type="entry name" value="FATTY ACID SYNTHASE"/>
    <property type="match status" value="1"/>
</dbReference>
<dbReference type="SUPFAM" id="SSF52151">
    <property type="entry name" value="FabD/lysophospholipase-like"/>
    <property type="match status" value="1"/>
</dbReference>
<dbReference type="Pfam" id="PF00698">
    <property type="entry name" value="Acyl_transf_1"/>
    <property type="match status" value="1"/>
</dbReference>
<dbReference type="Gene3D" id="3.40.50.720">
    <property type="entry name" value="NAD(P)-binding Rossmann-like Domain"/>
    <property type="match status" value="1"/>
</dbReference>
<dbReference type="Pfam" id="PF21394">
    <property type="entry name" value="Beta-ketacyl_N"/>
    <property type="match status" value="1"/>
</dbReference>
<evidence type="ECO:0000256" key="17">
    <source>
        <dbReference type="ARBA" id="ARBA00073623"/>
    </source>
</evidence>
<comment type="cofactor">
    <cofactor evidence="1">
        <name>NADP(+)</name>
        <dbReference type="ChEBI" id="CHEBI:58349"/>
    </cofactor>
</comment>
<comment type="cofactor">
    <cofactor evidence="2">
        <name>pantetheine 4'-phosphate</name>
        <dbReference type="ChEBI" id="CHEBI:47942"/>
    </cofactor>
</comment>
<keyword evidence="5" id="KW-0808">Transferase</keyword>
<evidence type="ECO:0000256" key="12">
    <source>
        <dbReference type="ARBA" id="ARBA00051971"/>
    </source>
</evidence>
<dbReference type="CDD" id="cd00833">
    <property type="entry name" value="PKS"/>
    <property type="match status" value="1"/>
</dbReference>
<dbReference type="InterPro" id="IPR057326">
    <property type="entry name" value="KR_dom"/>
</dbReference>
<dbReference type="SMART" id="SM00822">
    <property type="entry name" value="PKS_KR"/>
    <property type="match status" value="1"/>
</dbReference>
<evidence type="ECO:0000256" key="13">
    <source>
        <dbReference type="ARBA" id="ARBA00052119"/>
    </source>
</evidence>
<dbReference type="InterPro" id="IPR050091">
    <property type="entry name" value="PKS_NRPS_Biosynth_Enz"/>
</dbReference>
<evidence type="ECO:0000256" key="10">
    <source>
        <dbReference type="ARBA" id="ARBA00023268"/>
    </source>
</evidence>
<dbReference type="Gene3D" id="3.30.70.250">
    <property type="entry name" value="Malonyl-CoA ACP transacylase, ACP-binding"/>
    <property type="match status" value="1"/>
</dbReference>
<evidence type="ECO:0000256" key="16">
    <source>
        <dbReference type="ARBA" id="ARBA00066974"/>
    </source>
</evidence>
<evidence type="ECO:0000313" key="24">
    <source>
        <dbReference type="Proteomes" id="UP000239001"/>
    </source>
</evidence>
<keyword evidence="24" id="KW-1185">Reference proteome</keyword>
<dbReference type="InterPro" id="IPR014031">
    <property type="entry name" value="Ketoacyl_synth_C"/>
</dbReference>
<evidence type="ECO:0000259" key="21">
    <source>
        <dbReference type="PROSITE" id="PS50075"/>
    </source>
</evidence>
<dbReference type="SUPFAM" id="SSF51735">
    <property type="entry name" value="NAD(P)-binding Rossmann-fold domains"/>
    <property type="match status" value="2"/>
</dbReference>
<dbReference type="EMBL" id="PXOH01000009">
    <property type="protein sequence ID" value="PSF37402.1"/>
    <property type="molecule type" value="Genomic_DNA"/>
</dbReference>
<evidence type="ECO:0000256" key="6">
    <source>
        <dbReference type="ARBA" id="ARBA00022832"/>
    </source>
</evidence>
<dbReference type="GO" id="GO:0031177">
    <property type="term" value="F:phosphopantetheine binding"/>
    <property type="evidence" value="ECO:0007669"/>
    <property type="project" value="InterPro"/>
</dbReference>
<dbReference type="InterPro" id="IPR016039">
    <property type="entry name" value="Thiolase-like"/>
</dbReference>
<dbReference type="InterPro" id="IPR014030">
    <property type="entry name" value="Ketoacyl_synth_N"/>
</dbReference>
<dbReference type="Pfam" id="PF02801">
    <property type="entry name" value="Ketoacyl-synt_C"/>
    <property type="match status" value="1"/>
</dbReference>
<keyword evidence="8" id="KW-0560">Oxidoreductase</keyword>
<evidence type="ECO:0000256" key="7">
    <source>
        <dbReference type="ARBA" id="ARBA00022857"/>
    </source>
</evidence>
<dbReference type="Pfam" id="PF22621">
    <property type="entry name" value="CurL-like_PKS_C"/>
    <property type="match status" value="1"/>
</dbReference>
<keyword evidence="3" id="KW-0596">Phosphopantetheine</keyword>
<evidence type="ECO:0000313" key="23">
    <source>
        <dbReference type="EMBL" id="PSF37402.1"/>
    </source>
</evidence>
<evidence type="ECO:0000256" key="5">
    <source>
        <dbReference type="ARBA" id="ARBA00022679"/>
    </source>
</evidence>
<feature type="domain" description="Carrier" evidence="21">
    <location>
        <begin position="1341"/>
        <end position="1417"/>
    </location>
</feature>
<keyword evidence="7" id="KW-0521">NADP</keyword>
<dbReference type="FunFam" id="1.10.1200.10:FF:000005">
    <property type="entry name" value="Nonribosomal peptide synthetase 1"/>
    <property type="match status" value="1"/>
</dbReference>
<dbReference type="Proteomes" id="UP000239001">
    <property type="component" value="Unassembled WGS sequence"/>
</dbReference>
<keyword evidence="4" id="KW-0597">Phosphoprotein</keyword>
<evidence type="ECO:0000256" key="15">
    <source>
        <dbReference type="ARBA" id="ARBA00058455"/>
    </source>
</evidence>
<dbReference type="CDD" id="cd08953">
    <property type="entry name" value="KR_2_SDR_x"/>
    <property type="match status" value="1"/>
</dbReference>
<dbReference type="PROSITE" id="PS00012">
    <property type="entry name" value="PHOSPHOPANTETHEINE"/>
    <property type="match status" value="1"/>
</dbReference>
<dbReference type="SMART" id="SM00825">
    <property type="entry name" value="PKS_KS"/>
    <property type="match status" value="1"/>
</dbReference>
<reference evidence="23 24" key="1">
    <citation type="submission" date="2018-03" db="EMBL/GenBank/DDBJ databases">
        <title>The ancient ancestry and fast evolution of plastids.</title>
        <authorList>
            <person name="Moore K.R."/>
            <person name="Magnabosco C."/>
            <person name="Momper L."/>
            <person name="Gold D.A."/>
            <person name="Bosak T."/>
            <person name="Fournier G.P."/>
        </authorList>
    </citation>
    <scope>NUCLEOTIDE SEQUENCE [LARGE SCALE GENOMIC DNA]</scope>
    <source>
        <strain evidence="23 24">CCALA 016</strain>
    </source>
</reference>
<evidence type="ECO:0000256" key="20">
    <source>
        <dbReference type="ARBA" id="ARBA00084020"/>
    </source>
</evidence>
<dbReference type="InterPro" id="IPR036736">
    <property type="entry name" value="ACP-like_sf"/>
</dbReference>
<comment type="catalytic activity">
    <reaction evidence="12">
        <text>19-(4-hydroxyphenyl)nonadecanoyl-[(phenol)carboxyphthiodiolenone synthase] + 2 (S)-methylmalonyl-CoA + 3 malonyl-CoA + 5 NADPH + 10 H(+) = C37-(phenol)carboxyphthiodiolenone-[(phenol)carboxyphthiodiolenone synthase] + 5 CO2 + 5 NADP(+) + 5 CoA + 2 H2O</text>
        <dbReference type="Rhea" id="RHEA:57760"/>
        <dbReference type="Rhea" id="RHEA-COMP:14273"/>
        <dbReference type="Rhea" id="RHEA-COMP:14990"/>
        <dbReference type="ChEBI" id="CHEBI:15377"/>
        <dbReference type="ChEBI" id="CHEBI:15378"/>
        <dbReference type="ChEBI" id="CHEBI:16526"/>
        <dbReference type="ChEBI" id="CHEBI:57287"/>
        <dbReference type="ChEBI" id="CHEBI:57327"/>
        <dbReference type="ChEBI" id="CHEBI:57384"/>
        <dbReference type="ChEBI" id="CHEBI:57783"/>
        <dbReference type="ChEBI" id="CHEBI:58349"/>
        <dbReference type="ChEBI" id="CHEBI:133301"/>
        <dbReference type="ChEBI" id="CHEBI:142260"/>
        <dbReference type="EC" id="2.3.1.292"/>
    </reaction>
</comment>
<comment type="catalytic activity">
    <reaction evidence="13">
        <text>docosanoyl-[(phenol)carboxyphthiodiolenone synthase] + 2 (S)-methylmalonyl-CoA + 3 malonyl-CoA + 5 NADPH + 10 H(+) = C34-carboxyphthiodiolenone-[(phenol)carboxyphthiodiolenone synthase] + 5 CO2 + 5 NADP(+) + 5 CoA + 2 H2O</text>
        <dbReference type="Rhea" id="RHEA:57752"/>
        <dbReference type="Rhea" id="RHEA-COMP:14987"/>
        <dbReference type="Rhea" id="RHEA-COMP:14988"/>
        <dbReference type="ChEBI" id="CHEBI:15377"/>
        <dbReference type="ChEBI" id="CHEBI:15378"/>
        <dbReference type="ChEBI" id="CHEBI:16526"/>
        <dbReference type="ChEBI" id="CHEBI:57287"/>
        <dbReference type="ChEBI" id="CHEBI:57327"/>
        <dbReference type="ChEBI" id="CHEBI:57384"/>
        <dbReference type="ChEBI" id="CHEBI:57783"/>
        <dbReference type="ChEBI" id="CHEBI:58349"/>
        <dbReference type="ChEBI" id="CHEBI:142237"/>
        <dbReference type="ChEBI" id="CHEBI:142238"/>
        <dbReference type="EC" id="2.3.1.292"/>
    </reaction>
</comment>
<evidence type="ECO:0000256" key="4">
    <source>
        <dbReference type="ARBA" id="ARBA00022553"/>
    </source>
</evidence>
<dbReference type="OrthoDB" id="499075at2"/>
<dbReference type="Pfam" id="PF00109">
    <property type="entry name" value="ketoacyl-synt"/>
    <property type="match status" value="1"/>
</dbReference>
<dbReference type="Gene3D" id="3.40.47.10">
    <property type="match status" value="1"/>
</dbReference>
<comment type="catalytic activity">
    <reaction evidence="11">
        <text>17-(4-hydroxyphenyl)heptadecanoyl-[(phenol)carboxyphthiodiolenone synthase] + 2 (S)-methylmalonyl-CoA + 3 malonyl-CoA + 5 NADPH + 10 H(+) = C35-(phenol)carboxyphthiodiolenone-[(phenol)carboxyphthiodiolenone synthase] + 5 CO2 + 5 NADP(+) + 5 CoA + 2 H2O</text>
        <dbReference type="Rhea" id="RHEA:57756"/>
        <dbReference type="Rhea" id="RHEA-COMP:14272"/>
        <dbReference type="Rhea" id="RHEA-COMP:14989"/>
        <dbReference type="ChEBI" id="CHEBI:15377"/>
        <dbReference type="ChEBI" id="CHEBI:15378"/>
        <dbReference type="ChEBI" id="CHEBI:16526"/>
        <dbReference type="ChEBI" id="CHEBI:57287"/>
        <dbReference type="ChEBI" id="CHEBI:57327"/>
        <dbReference type="ChEBI" id="CHEBI:57384"/>
        <dbReference type="ChEBI" id="CHEBI:57783"/>
        <dbReference type="ChEBI" id="CHEBI:58349"/>
        <dbReference type="ChEBI" id="CHEBI:133300"/>
        <dbReference type="ChEBI" id="CHEBI:142259"/>
        <dbReference type="EC" id="2.3.1.292"/>
    </reaction>
</comment>
<dbReference type="InterPro" id="IPR006162">
    <property type="entry name" value="Ppantetheine_attach_site"/>
</dbReference>
<dbReference type="SUPFAM" id="SSF53901">
    <property type="entry name" value="Thiolase-like"/>
    <property type="match status" value="1"/>
</dbReference>
<dbReference type="PROSITE" id="PS00606">
    <property type="entry name" value="KS3_1"/>
    <property type="match status" value="1"/>
</dbReference>
<organism evidence="23 24">
    <name type="scientific">Aphanothece hegewaldii CCALA 016</name>
    <dbReference type="NCBI Taxonomy" id="2107694"/>
    <lineage>
        <taxon>Bacteria</taxon>
        <taxon>Bacillati</taxon>
        <taxon>Cyanobacteriota</taxon>
        <taxon>Cyanophyceae</taxon>
        <taxon>Oscillatoriophycideae</taxon>
        <taxon>Chroococcales</taxon>
        <taxon>Aphanothecaceae</taxon>
        <taxon>Aphanothece</taxon>
    </lineage>
</organism>
<accession>A0A2T1LYK2</accession>
<evidence type="ECO:0000256" key="2">
    <source>
        <dbReference type="ARBA" id="ARBA00001957"/>
    </source>
</evidence>
<dbReference type="InterPro" id="IPR020841">
    <property type="entry name" value="PKS_Beta-ketoAc_synthase_dom"/>
</dbReference>
<dbReference type="SMART" id="SM00827">
    <property type="entry name" value="PKS_AT"/>
    <property type="match status" value="1"/>
</dbReference>
<dbReference type="PANTHER" id="PTHR43775:SF51">
    <property type="entry name" value="INACTIVE PHENOLPHTHIOCEROL SYNTHESIS POLYKETIDE SYNTHASE TYPE I PKS1-RELATED"/>
    <property type="match status" value="1"/>
</dbReference>
<feature type="domain" description="Ketosynthase family 3 (KS3)" evidence="22">
    <location>
        <begin position="5"/>
        <end position="427"/>
    </location>
</feature>
<evidence type="ECO:0000256" key="14">
    <source>
        <dbReference type="ARBA" id="ARBA00052745"/>
    </source>
</evidence>
<dbReference type="InterPro" id="IPR016035">
    <property type="entry name" value="Acyl_Trfase/lysoPLipase"/>
</dbReference>
<proteinExistence type="predicted"/>
<dbReference type="InterPro" id="IPR029058">
    <property type="entry name" value="AB_hydrolase_fold"/>
</dbReference>
<dbReference type="InterPro" id="IPR020806">
    <property type="entry name" value="PKS_PP-bd"/>
</dbReference>
<comment type="caution">
    <text evidence="23">The sequence shown here is derived from an EMBL/GenBank/DDBJ whole genome shotgun (WGS) entry which is preliminary data.</text>
</comment>
<comment type="function">
    <text evidence="15">Part of the PpsABCDE complex involved in the biosynthesis of the lipid core common to phthiocerols and phenolphthiocerols by successive additions of malonyl-CoA or methylmalonyl-CoA extender units. PpsA can accept as substrate the activated forms of either icosanoyl (C20), docosanoyl (C22) or lignoceroyl (C24) groups from FadD26, or a (4-hydroxyphenyl)-C17 or (4-hydroxyphenyl)-C19 fatty acyl from FadD29. PpsA initiates the biosynthesis and extends its substrate using a malonyl-CoA extender unit. The PpsB and PpsC proteins add the second and third malonyl-CoA extender units. PpsD adds an (R)-methylmalonyl unit and PpsE adds a second (R)-methylmalonyl unit. The incorporation of the methylmalonyl units results in formation of two branched methyl groups in the elongated product.</text>
</comment>
<dbReference type="SMART" id="SM00823">
    <property type="entry name" value="PKS_PP"/>
    <property type="match status" value="1"/>
</dbReference>
<protein>
    <recommendedName>
        <fullName evidence="17">Phenolphthiocerol/phthiocerol polyketide synthase subunit E</fullName>
        <ecNumber evidence="16">2.3.1.292</ecNumber>
    </recommendedName>
    <alternativeName>
        <fullName evidence="19">(Phenol)carboxyphthiodiolenone synthase subunit E</fullName>
    </alternativeName>
    <alternativeName>
        <fullName evidence="20">Beta-ketoacyl-acyl-carrier-protein synthase I</fullName>
    </alternativeName>
    <alternativeName>
        <fullName evidence="18">Phthiocerol synthesis polyketide synthase type I PpsE</fullName>
    </alternativeName>
</protein>
<evidence type="ECO:0000256" key="18">
    <source>
        <dbReference type="ARBA" id="ARBA00075053"/>
    </source>
</evidence>
<dbReference type="Gene3D" id="3.40.366.10">
    <property type="entry name" value="Malonyl-Coenzyme A Acyl Carrier Protein, domain 2"/>
    <property type="match status" value="1"/>
</dbReference>
<dbReference type="Pfam" id="PF08659">
    <property type="entry name" value="KR"/>
    <property type="match status" value="1"/>
</dbReference>
<dbReference type="InterPro" id="IPR001227">
    <property type="entry name" value="Ac_transferase_dom_sf"/>
</dbReference>
<dbReference type="Gene3D" id="3.40.50.1820">
    <property type="entry name" value="alpha/beta hydrolase"/>
    <property type="match status" value="1"/>
</dbReference>
<dbReference type="EC" id="2.3.1.292" evidence="16"/>
<name>A0A2T1LYK2_9CHRO</name>
<dbReference type="InterPro" id="IPR049490">
    <property type="entry name" value="C883_1060-like_KR_N"/>
</dbReference>
<dbReference type="GO" id="GO:0006633">
    <property type="term" value="P:fatty acid biosynthetic process"/>
    <property type="evidence" value="ECO:0007669"/>
    <property type="project" value="InterPro"/>
</dbReference>
<dbReference type="InterPro" id="IPR016036">
    <property type="entry name" value="Malonyl_transacylase_ACP-bd"/>
</dbReference>
<keyword evidence="6" id="KW-0276">Fatty acid metabolism</keyword>
<dbReference type="GO" id="GO:0004312">
    <property type="term" value="F:fatty acid synthase activity"/>
    <property type="evidence" value="ECO:0007669"/>
    <property type="project" value="TreeGrafter"/>
</dbReference>
<evidence type="ECO:0000256" key="11">
    <source>
        <dbReference type="ARBA" id="ARBA00050973"/>
    </source>
</evidence>
<dbReference type="GO" id="GO:0004315">
    <property type="term" value="F:3-oxoacyl-[acyl-carrier-protein] synthase activity"/>
    <property type="evidence" value="ECO:0007669"/>
    <property type="project" value="InterPro"/>
</dbReference>